<dbReference type="InterPro" id="IPR042185">
    <property type="entry name" value="Serpin_sf_2"/>
</dbReference>
<feature type="chain" id="PRO_5002076683" evidence="3">
    <location>
        <begin position="23"/>
        <end position="387"/>
    </location>
</feature>
<evidence type="ECO:0000256" key="1">
    <source>
        <dbReference type="ARBA" id="ARBA00009500"/>
    </source>
</evidence>
<dbReference type="GO" id="GO:0004867">
    <property type="term" value="F:serine-type endopeptidase inhibitor activity"/>
    <property type="evidence" value="ECO:0007669"/>
    <property type="project" value="InterPro"/>
</dbReference>
<dbReference type="InterPro" id="IPR023796">
    <property type="entry name" value="Serpin_dom"/>
</dbReference>
<dbReference type="GO" id="GO:0005615">
    <property type="term" value="C:extracellular space"/>
    <property type="evidence" value="ECO:0007669"/>
    <property type="project" value="InterPro"/>
</dbReference>
<dbReference type="AlphaFoldDB" id="A0A0B2UY67"/>
<dbReference type="OrthoDB" id="9518664at2759"/>
<organism evidence="5 6">
    <name type="scientific">Toxocara canis</name>
    <name type="common">Canine roundworm</name>
    <dbReference type="NCBI Taxonomy" id="6265"/>
    <lineage>
        <taxon>Eukaryota</taxon>
        <taxon>Metazoa</taxon>
        <taxon>Ecdysozoa</taxon>
        <taxon>Nematoda</taxon>
        <taxon>Chromadorea</taxon>
        <taxon>Rhabditida</taxon>
        <taxon>Spirurina</taxon>
        <taxon>Ascaridomorpha</taxon>
        <taxon>Ascaridoidea</taxon>
        <taxon>Toxocaridae</taxon>
        <taxon>Toxocara</taxon>
    </lineage>
</organism>
<gene>
    <name evidence="5" type="ORF">Tcan_08051</name>
</gene>
<dbReference type="Gene3D" id="3.30.497.10">
    <property type="entry name" value="Antithrombin, subunit I, domain 2"/>
    <property type="match status" value="1"/>
</dbReference>
<dbReference type="CDD" id="cd19581">
    <property type="entry name" value="serpinL_nematode"/>
    <property type="match status" value="1"/>
</dbReference>
<sequence length="387" mass="43398">MLNLSLSALLLVVLLFTSSTCGSSSLSAVDVAQADFAISLLRSSSDERTSTVMSPFSVAMALALPYIGANGTTYNQMKQLLARNASDTAIEDYFGSSVNELSEHNFEFIYANKLYVKSGLMIRARFMDAVRAKYFGNIQQVDFGQPETLAKEVNDWVEQKTHAKICSLVSAKMFSKGSLMVIVNAVYFKAKWKNAFLEEDTQKRIFHENENRQREVDMMIKNGGFAYFEDNEIQLIGLAYGGGEAIMYAFLPKQKFELAMFEQSLHGTHLLELIHNCSSRVAHVELPKFRVEAEFELSNALQQMGLKDAFTNAADFSGITASKLFISKVVHKTFIKVNENGTEAAAGTALRLFGDRLQAPRINFIADHPFLFVIMKRDRILFIGRFR</sequence>
<evidence type="ECO:0000313" key="5">
    <source>
        <dbReference type="EMBL" id="KHN74042.1"/>
    </source>
</evidence>
<dbReference type="InterPro" id="IPR036186">
    <property type="entry name" value="Serpin_sf"/>
</dbReference>
<reference evidence="5 6" key="1">
    <citation type="submission" date="2014-11" db="EMBL/GenBank/DDBJ databases">
        <title>Genetic blueprint of the zoonotic pathogen Toxocara canis.</title>
        <authorList>
            <person name="Zhu X.-Q."/>
            <person name="Korhonen P.K."/>
            <person name="Cai H."/>
            <person name="Young N.D."/>
            <person name="Nejsum P."/>
            <person name="von Samson-Himmelstjerna G."/>
            <person name="Boag P.R."/>
            <person name="Tan P."/>
            <person name="Li Q."/>
            <person name="Min J."/>
            <person name="Yang Y."/>
            <person name="Wang X."/>
            <person name="Fang X."/>
            <person name="Hall R.S."/>
            <person name="Hofmann A."/>
            <person name="Sternberg P.W."/>
            <person name="Jex A.R."/>
            <person name="Gasser R.B."/>
        </authorList>
    </citation>
    <scope>NUCLEOTIDE SEQUENCE [LARGE SCALE GENOMIC DNA]</scope>
    <source>
        <strain evidence="5">PN_DK_2014</strain>
    </source>
</reference>
<dbReference type="PANTHER" id="PTHR11461">
    <property type="entry name" value="SERINE PROTEASE INHIBITOR, SERPIN"/>
    <property type="match status" value="1"/>
</dbReference>
<dbReference type="EMBL" id="JPKZ01002980">
    <property type="protein sequence ID" value="KHN74042.1"/>
    <property type="molecule type" value="Genomic_DNA"/>
</dbReference>
<proteinExistence type="inferred from homology"/>
<dbReference type="Proteomes" id="UP000031036">
    <property type="component" value="Unassembled WGS sequence"/>
</dbReference>
<dbReference type="InterPro" id="IPR023795">
    <property type="entry name" value="Serpin_CS"/>
</dbReference>
<evidence type="ECO:0000256" key="2">
    <source>
        <dbReference type="RuleBase" id="RU000411"/>
    </source>
</evidence>
<dbReference type="InterPro" id="IPR042178">
    <property type="entry name" value="Serpin_sf_1"/>
</dbReference>
<feature type="domain" description="Serpin" evidence="4">
    <location>
        <begin position="38"/>
        <end position="387"/>
    </location>
</feature>
<evidence type="ECO:0000313" key="6">
    <source>
        <dbReference type="Proteomes" id="UP000031036"/>
    </source>
</evidence>
<comment type="similarity">
    <text evidence="1 2">Belongs to the serpin family.</text>
</comment>
<dbReference type="SMART" id="SM00093">
    <property type="entry name" value="SERPIN"/>
    <property type="match status" value="1"/>
</dbReference>
<name>A0A0B2UY67_TOXCA</name>
<dbReference type="STRING" id="6265.A0A0B2UY67"/>
<keyword evidence="3" id="KW-0732">Signal</keyword>
<protein>
    <submittedName>
        <fullName evidence="5">Putative serpin-like protein</fullName>
    </submittedName>
</protein>
<dbReference type="Pfam" id="PF00079">
    <property type="entry name" value="Serpin"/>
    <property type="match status" value="1"/>
</dbReference>
<dbReference type="SUPFAM" id="SSF56574">
    <property type="entry name" value="Serpins"/>
    <property type="match status" value="1"/>
</dbReference>
<dbReference type="InterPro" id="IPR000215">
    <property type="entry name" value="Serpin_fam"/>
</dbReference>
<dbReference type="OMA" id="RIFHENE"/>
<comment type="caution">
    <text evidence="5">The sequence shown here is derived from an EMBL/GenBank/DDBJ whole genome shotgun (WGS) entry which is preliminary data.</text>
</comment>
<dbReference type="Gene3D" id="2.30.39.10">
    <property type="entry name" value="Alpha-1-antitrypsin, domain 1"/>
    <property type="match status" value="1"/>
</dbReference>
<dbReference type="PANTHER" id="PTHR11461:SF211">
    <property type="entry name" value="GH10112P-RELATED"/>
    <property type="match status" value="1"/>
</dbReference>
<accession>A0A0B2UY67</accession>
<dbReference type="PROSITE" id="PS00284">
    <property type="entry name" value="SERPIN"/>
    <property type="match status" value="1"/>
</dbReference>
<keyword evidence="6" id="KW-1185">Reference proteome</keyword>
<feature type="signal peptide" evidence="3">
    <location>
        <begin position="1"/>
        <end position="22"/>
    </location>
</feature>
<evidence type="ECO:0000259" key="4">
    <source>
        <dbReference type="SMART" id="SM00093"/>
    </source>
</evidence>
<evidence type="ECO:0000256" key="3">
    <source>
        <dbReference type="SAM" id="SignalP"/>
    </source>
</evidence>